<proteinExistence type="predicted"/>
<reference evidence="2" key="1">
    <citation type="submission" date="2019-04" db="EMBL/GenBank/DDBJ databases">
        <title>Friends and foes A comparative genomics studyof 23 Aspergillus species from section Flavi.</title>
        <authorList>
            <consortium name="DOE Joint Genome Institute"/>
            <person name="Kjaerbolling I."/>
            <person name="Vesth T."/>
            <person name="Frisvad J.C."/>
            <person name="Nybo J.L."/>
            <person name="Theobald S."/>
            <person name="Kildgaard S."/>
            <person name="Isbrandt T."/>
            <person name="Kuo A."/>
            <person name="Sato A."/>
            <person name="Lyhne E.K."/>
            <person name="Kogle M.E."/>
            <person name="Wiebenga A."/>
            <person name="Kun R.S."/>
            <person name="Lubbers R.J."/>
            <person name="Makela M.R."/>
            <person name="Barry K."/>
            <person name="Chovatia M."/>
            <person name="Clum A."/>
            <person name="Daum C."/>
            <person name="Haridas S."/>
            <person name="He G."/>
            <person name="LaButti K."/>
            <person name="Lipzen A."/>
            <person name="Mondo S."/>
            <person name="Riley R."/>
            <person name="Salamov A."/>
            <person name="Simmons B.A."/>
            <person name="Magnuson J.K."/>
            <person name="Henrissat B."/>
            <person name="Mortensen U.H."/>
            <person name="Larsen T.O."/>
            <person name="Devries R.P."/>
            <person name="Grigoriev I.V."/>
            <person name="Machida M."/>
            <person name="Baker S.E."/>
            <person name="Andersen M.R."/>
        </authorList>
    </citation>
    <scope>NUCLEOTIDE SEQUENCE [LARGE SCALE GENOMIC DNA]</scope>
    <source>
        <strain evidence="2">CBS 130017</strain>
    </source>
</reference>
<accession>A0A5N6WWM2</accession>
<dbReference type="Proteomes" id="UP000325945">
    <property type="component" value="Unassembled WGS sequence"/>
</dbReference>
<dbReference type="AlphaFoldDB" id="A0A5N6WWM2"/>
<keyword evidence="2" id="KW-1185">Reference proteome</keyword>
<sequence>MTFWTLSFNSKPTRSHGITKAVEEAVCLVFGSCSPSLPFLRTIINTSRCTALKACKIHTSTFYNRSVLPFLDLVRFPTLFHAMVVFIMMRVAANSSNHTENTISRISTSN</sequence>
<organism evidence="1 2">
    <name type="scientific">Aspergillus sergii</name>
    <dbReference type="NCBI Taxonomy" id="1034303"/>
    <lineage>
        <taxon>Eukaryota</taxon>
        <taxon>Fungi</taxon>
        <taxon>Dikarya</taxon>
        <taxon>Ascomycota</taxon>
        <taxon>Pezizomycotina</taxon>
        <taxon>Eurotiomycetes</taxon>
        <taxon>Eurotiomycetidae</taxon>
        <taxon>Eurotiales</taxon>
        <taxon>Aspergillaceae</taxon>
        <taxon>Aspergillus</taxon>
        <taxon>Aspergillus subgen. Circumdati</taxon>
    </lineage>
</organism>
<dbReference type="EMBL" id="ML741809">
    <property type="protein sequence ID" value="KAE8325314.1"/>
    <property type="molecule type" value="Genomic_DNA"/>
</dbReference>
<evidence type="ECO:0000313" key="1">
    <source>
        <dbReference type="EMBL" id="KAE8325314.1"/>
    </source>
</evidence>
<gene>
    <name evidence="1" type="ORF">BDV39DRAFT_105712</name>
</gene>
<protein>
    <submittedName>
        <fullName evidence="1">Uncharacterized protein</fullName>
    </submittedName>
</protein>
<evidence type="ECO:0000313" key="2">
    <source>
        <dbReference type="Proteomes" id="UP000325945"/>
    </source>
</evidence>
<name>A0A5N6WWM2_9EURO</name>